<dbReference type="Proteomes" id="UP000830671">
    <property type="component" value="Chromosome 5"/>
</dbReference>
<protein>
    <submittedName>
        <fullName evidence="2">Uncharacterized protein</fullName>
    </submittedName>
</protein>
<evidence type="ECO:0000256" key="1">
    <source>
        <dbReference type="SAM" id="MobiDB-lite"/>
    </source>
</evidence>
<evidence type="ECO:0000313" key="2">
    <source>
        <dbReference type="EMBL" id="UQC84967.1"/>
    </source>
</evidence>
<feature type="region of interest" description="Disordered" evidence="1">
    <location>
        <begin position="65"/>
        <end position="85"/>
    </location>
</feature>
<feature type="region of interest" description="Disordered" evidence="1">
    <location>
        <begin position="175"/>
        <end position="212"/>
    </location>
</feature>
<gene>
    <name evidence="2" type="ORF">CLUP02_10463</name>
</gene>
<evidence type="ECO:0000313" key="3">
    <source>
        <dbReference type="Proteomes" id="UP000830671"/>
    </source>
</evidence>
<dbReference type="KEGG" id="clup:CLUP02_10463"/>
<dbReference type="RefSeq" id="XP_049146584.1">
    <property type="nucleotide sequence ID" value="XM_049289439.1"/>
</dbReference>
<sequence length="1046" mass="116400">MDRISNHADTFPIPPLPSGIWYGNPELGIWARLPNPTRGPFSNLPLSMSPRLSAFFGRRASLRHDRSYPASQGTTTTRSSLSSQERRTLVCTRRDGRSWVGIVKLFNARRVVDLAQAQRSPILSNQAKEYLRHSTDTAGGHNRGSVVGQLLFPAEPQGEGGEPSINHSRALEAMERNDSPLHQRDKDEGKKEEGMANGGFGREMEANRSDLREDARKGKLRQLTCHKVSTGAHRELNKPPPHARGKEGVRCTSPVVGGLEKQPILQKSRRWGKMHTSYTPPTPTRNCIGIARIARTHVLGIKMLSVMLVCTTTHGGAYSTDHASSVPGQARSVKVSYGRSIVNCLNHSNLTILALFCLVVMAVVLSSCFLCNAEVVTFKDGCGMENKQREGKFTLPLVTHSRTTSHEHRYEQADYPSLRSRAPPLSRYPSTSHTLLFLLSFCPSLYLLCNSCLTLPTLHAAESADGATARWTGPASHRHPPSLFFPLFPNFPKSNMRSPCQAPRRLVAFPPCESIQSEDCQYYPYLPSAYSLNERYEQVPTHSLTDTFYLYKCICVSWADQKSFEEGKKTSHHGESNSDAAWVCQVLGSYIHQIRSETMTSNEIWRGISSAPENRAATTRIQTTHHPPTYPHTPFLEKALANREGPCNSSSLSIDTFSYESHSILHRQYAREYVHGIRTLYHGTRISGPFRGKSELSQGPSLFPAANNNKRISKSAYTNPLHHIYRDIPYISRKYGSKGPPVRVWKKPKTSRQSKSRLLMKNFPPKPASHRHPPSRPCPNCRQDRKRRLFVALFWGSEVTPRGTGGPDVDCFWSLLTSKHSIAQNQVQHLLSPVLHRRPFSSTTAYPFICSAHRVFILMALLCHSVDDGVYFLLSISPPTSVSTPPGTCHVIHVIDFHVVGEEKNVAQIILETSIFETSSLGSSDFLNPPPPPPGGISPCMATRGFQAPIPISQECVVTVVKCQKYDSDIVVYFSFPPPRRLIGTLHVFMTCAFSLVPRRKTPSLLPFADKEEVVEGNDKTFALVTIDCRSAVARSKGVSCGVLFV</sequence>
<proteinExistence type="predicted"/>
<organism evidence="2 3">
    <name type="scientific">Colletotrichum lupini</name>
    <dbReference type="NCBI Taxonomy" id="145971"/>
    <lineage>
        <taxon>Eukaryota</taxon>
        <taxon>Fungi</taxon>
        <taxon>Dikarya</taxon>
        <taxon>Ascomycota</taxon>
        <taxon>Pezizomycotina</taxon>
        <taxon>Sordariomycetes</taxon>
        <taxon>Hypocreomycetidae</taxon>
        <taxon>Glomerellales</taxon>
        <taxon>Glomerellaceae</taxon>
        <taxon>Colletotrichum</taxon>
        <taxon>Colletotrichum acutatum species complex</taxon>
    </lineage>
</organism>
<keyword evidence="3" id="KW-1185">Reference proteome</keyword>
<feature type="compositionally biased region" description="Polar residues" evidence="1">
    <location>
        <begin position="69"/>
        <end position="83"/>
    </location>
</feature>
<dbReference type="GeneID" id="73344449"/>
<accession>A0A9Q8WJD7</accession>
<feature type="compositionally biased region" description="Basic and acidic residues" evidence="1">
    <location>
        <begin position="202"/>
        <end position="212"/>
    </location>
</feature>
<feature type="region of interest" description="Disordered" evidence="1">
    <location>
        <begin position="761"/>
        <end position="781"/>
    </location>
</feature>
<reference evidence="2" key="1">
    <citation type="journal article" date="2021" name="Mol. Plant Microbe Interact.">
        <title>Complete Genome Sequence of the Plant-Pathogenic Fungus Colletotrichum lupini.</title>
        <authorList>
            <person name="Baroncelli R."/>
            <person name="Pensec F."/>
            <person name="Da Lio D."/>
            <person name="Boufleur T."/>
            <person name="Vicente I."/>
            <person name="Sarrocco S."/>
            <person name="Picot A."/>
            <person name="Baraldi E."/>
            <person name="Sukno S."/>
            <person name="Thon M."/>
            <person name="Le Floch G."/>
        </authorList>
    </citation>
    <scope>NUCLEOTIDE SEQUENCE</scope>
    <source>
        <strain evidence="2">IMI 504893</strain>
    </source>
</reference>
<dbReference type="EMBL" id="CP019477">
    <property type="protein sequence ID" value="UQC84967.1"/>
    <property type="molecule type" value="Genomic_DNA"/>
</dbReference>
<dbReference type="AlphaFoldDB" id="A0A9Q8WJD7"/>
<name>A0A9Q8WJD7_9PEZI</name>
<feature type="compositionally biased region" description="Basic and acidic residues" evidence="1">
    <location>
        <begin position="175"/>
        <end position="194"/>
    </location>
</feature>
<feature type="region of interest" description="Disordered" evidence="1">
    <location>
        <begin position="232"/>
        <end position="254"/>
    </location>
</feature>